<reference evidence="1 2" key="1">
    <citation type="submission" date="2024-01" db="EMBL/GenBank/DDBJ databases">
        <title>The genome of the rayed Mediterranean limpet Patella caerulea (Linnaeus, 1758).</title>
        <authorList>
            <person name="Anh-Thu Weber A."/>
            <person name="Halstead-Nussloch G."/>
        </authorList>
    </citation>
    <scope>NUCLEOTIDE SEQUENCE [LARGE SCALE GENOMIC DNA]</scope>
    <source>
        <strain evidence="1">AATW-2023a</strain>
        <tissue evidence="1">Whole specimen</tissue>
    </source>
</reference>
<organism evidence="1 2">
    <name type="scientific">Patella caerulea</name>
    <name type="common">Rayed Mediterranean limpet</name>
    <dbReference type="NCBI Taxonomy" id="87958"/>
    <lineage>
        <taxon>Eukaryota</taxon>
        <taxon>Metazoa</taxon>
        <taxon>Spiralia</taxon>
        <taxon>Lophotrochozoa</taxon>
        <taxon>Mollusca</taxon>
        <taxon>Gastropoda</taxon>
        <taxon>Patellogastropoda</taxon>
        <taxon>Patelloidea</taxon>
        <taxon>Patellidae</taxon>
        <taxon>Patella</taxon>
    </lineage>
</organism>
<dbReference type="EMBL" id="JAZGQO010000021">
    <property type="protein sequence ID" value="KAK6165389.1"/>
    <property type="molecule type" value="Genomic_DNA"/>
</dbReference>
<name>A0AAN8GFJ4_PATCE</name>
<keyword evidence="2" id="KW-1185">Reference proteome</keyword>
<accession>A0AAN8GFJ4</accession>
<proteinExistence type="predicted"/>
<protein>
    <submittedName>
        <fullName evidence="1">Uncharacterized protein</fullName>
    </submittedName>
</protein>
<dbReference type="Proteomes" id="UP001347796">
    <property type="component" value="Unassembled WGS sequence"/>
</dbReference>
<comment type="caution">
    <text evidence="1">The sequence shown here is derived from an EMBL/GenBank/DDBJ whole genome shotgun (WGS) entry which is preliminary data.</text>
</comment>
<sequence length="228" mass="26150">MQILDKDKNDPTVVNLSSVTLNNKEISLLHKGLKFTPTPQSDTCTLKSELSQFCRKLRLQHHFHKDDPNLDESRLSEPEYLVRNKSTFTPRAGQDVFLDGFITTISTDQVQNKPFKSNLNKEQRGPLNALKNTSDLIIKRADKGGAIVVMDTSFYQENMSKMLSDKEYYAESSLKANDMILRKNQNFMGAHTNILHTEEVEYLCKFQPSSILFWTPQNPQKQGYPRSC</sequence>
<evidence type="ECO:0000313" key="2">
    <source>
        <dbReference type="Proteomes" id="UP001347796"/>
    </source>
</evidence>
<dbReference type="AlphaFoldDB" id="A0AAN8GFJ4"/>
<evidence type="ECO:0000313" key="1">
    <source>
        <dbReference type="EMBL" id="KAK6165389.1"/>
    </source>
</evidence>
<gene>
    <name evidence="1" type="ORF">SNE40_022325</name>
</gene>